<name>A0A8K0H7B3_9ROSA</name>
<feature type="chain" id="PRO_5035427224" evidence="1">
    <location>
        <begin position="24"/>
        <end position="732"/>
    </location>
</feature>
<evidence type="ECO:0000313" key="2">
    <source>
        <dbReference type="EMBL" id="KAF3447025.1"/>
    </source>
</evidence>
<dbReference type="Proteomes" id="UP000796880">
    <property type="component" value="Unassembled WGS sequence"/>
</dbReference>
<dbReference type="Gene3D" id="2.120.10.30">
    <property type="entry name" value="TolB, C-terminal domain"/>
    <property type="match status" value="2"/>
</dbReference>
<dbReference type="InterPro" id="IPR011042">
    <property type="entry name" value="6-blade_b-propeller_TolB-like"/>
</dbReference>
<feature type="signal peptide" evidence="1">
    <location>
        <begin position="1"/>
        <end position="23"/>
    </location>
</feature>
<gene>
    <name evidence="2" type="ORF">FNV43_RR12205</name>
</gene>
<keyword evidence="1" id="KW-0732">Signal</keyword>
<comment type="caution">
    <text evidence="2">The sequence shown here is derived from an EMBL/GenBank/DDBJ whole genome shotgun (WGS) entry which is preliminary data.</text>
</comment>
<reference evidence="2" key="1">
    <citation type="submission" date="2020-03" db="EMBL/GenBank/DDBJ databases">
        <title>A high-quality chromosome-level genome assembly of a woody plant with both climbing and erect habits, Rhamnella rubrinervis.</title>
        <authorList>
            <person name="Lu Z."/>
            <person name="Yang Y."/>
            <person name="Zhu X."/>
            <person name="Sun Y."/>
        </authorList>
    </citation>
    <scope>NUCLEOTIDE SEQUENCE</scope>
    <source>
        <strain evidence="2">BYM</strain>
        <tissue evidence="2">Leaf</tissue>
    </source>
</reference>
<dbReference type="Pfam" id="PF07676">
    <property type="entry name" value="PD40"/>
    <property type="match status" value="4"/>
</dbReference>
<dbReference type="OrthoDB" id="43744at2759"/>
<sequence>MKPIILLFCCFLLRLLEIPISNATPNNEESTTTTTNSSIVFQSIDRLDYFFDIFSHPISWINQPPSNAQEIKITDGQWVNYNGHFPSPSSSSSLLSLLHNQTVDRPDPPPLQLIYVSERNGVSNIYYDEVYYDQTGCPRSNIRKRSAFETSVRVQIPLLDLKENTQSRISMKDRPSLAGDYLVYVSTHEDSGIARTSTAAVYSTELKSGLTRRLTPYGIADFSPSVSPSGKWTAVASYGARGWDGEAAELSTDIYVFSTRDGTGRVKVVEHGGWPCWGDETTLYFHRKGEDEWWSIYRAILPTHGPISIESVLIERVTPPGLHAFTPSTSPGNNNFIAVATRRPTTKFRHIELFDLETNEFKELTRLISPETHHFNPFLSPDSTRVGYHKCRWGVRGRESPKLLLQNLPTTPDSDFSLFRFDGEFPSFSPTGDRIAYVSYDAVYVVDVDARNHRQVYGGPAFFTVWDPVRKGIVYTSAGLHFAAEGTEVDIISINVDDDDDETRIKKLTTNSKNNAFPSPSPDGRWIVFRSGLSGYKDLYIMSAEDGEKGGLRRLTDGPWLDTMPNWSPDGEWIVFASDRENPGVANFELYLIHPNGTGLRKLMQSGSGGKANHPWFSPDGKRVVFSSDYKGISAEPISNPNQNLPYGEIFTINLDGSDIRRLTHNVNEDGAATWVPKHIKAVDVEWLEDRPGCDFLDVYFLDDMPSHGVGAKAKVVNVPNKARCAHFSRSN</sequence>
<dbReference type="PANTHER" id="PTHR32161:SF8">
    <property type="entry name" value="DPP6 N-TERMINAL DOMAIN-LIKE PROTEIN"/>
    <property type="match status" value="1"/>
</dbReference>
<proteinExistence type="predicted"/>
<organism evidence="2 3">
    <name type="scientific">Rhamnella rubrinervis</name>
    <dbReference type="NCBI Taxonomy" id="2594499"/>
    <lineage>
        <taxon>Eukaryota</taxon>
        <taxon>Viridiplantae</taxon>
        <taxon>Streptophyta</taxon>
        <taxon>Embryophyta</taxon>
        <taxon>Tracheophyta</taxon>
        <taxon>Spermatophyta</taxon>
        <taxon>Magnoliopsida</taxon>
        <taxon>eudicotyledons</taxon>
        <taxon>Gunneridae</taxon>
        <taxon>Pentapetalae</taxon>
        <taxon>rosids</taxon>
        <taxon>fabids</taxon>
        <taxon>Rosales</taxon>
        <taxon>Rhamnaceae</taxon>
        <taxon>rhamnoid group</taxon>
        <taxon>Rhamneae</taxon>
        <taxon>Rhamnella</taxon>
    </lineage>
</organism>
<dbReference type="PANTHER" id="PTHR32161">
    <property type="entry name" value="DPP6 N-TERMINAL DOMAIN-LIKE PROTEIN"/>
    <property type="match status" value="1"/>
</dbReference>
<dbReference type="EMBL" id="VOIH02000005">
    <property type="protein sequence ID" value="KAF3447025.1"/>
    <property type="molecule type" value="Genomic_DNA"/>
</dbReference>
<evidence type="ECO:0000256" key="1">
    <source>
        <dbReference type="SAM" id="SignalP"/>
    </source>
</evidence>
<evidence type="ECO:0000313" key="3">
    <source>
        <dbReference type="Proteomes" id="UP000796880"/>
    </source>
</evidence>
<dbReference type="InterPro" id="IPR011659">
    <property type="entry name" value="WD40"/>
</dbReference>
<keyword evidence="3" id="KW-1185">Reference proteome</keyword>
<protein>
    <submittedName>
        <fullName evidence="2">Uncharacterized protein</fullName>
    </submittedName>
</protein>
<dbReference type="SUPFAM" id="SSF82171">
    <property type="entry name" value="DPP6 N-terminal domain-like"/>
    <property type="match status" value="2"/>
</dbReference>
<accession>A0A8K0H7B3</accession>
<dbReference type="AlphaFoldDB" id="A0A8K0H7B3"/>